<dbReference type="Proteomes" id="UP000275267">
    <property type="component" value="Unassembled WGS sequence"/>
</dbReference>
<proteinExistence type="predicted"/>
<dbReference type="AlphaFoldDB" id="A0A3L6QFG4"/>
<name>A0A3L6QFG4_PANMI</name>
<evidence type="ECO:0000313" key="3">
    <source>
        <dbReference type="Proteomes" id="UP000275267"/>
    </source>
</evidence>
<organism evidence="2 3">
    <name type="scientific">Panicum miliaceum</name>
    <name type="common">Proso millet</name>
    <name type="synonym">Broomcorn millet</name>
    <dbReference type="NCBI Taxonomy" id="4540"/>
    <lineage>
        <taxon>Eukaryota</taxon>
        <taxon>Viridiplantae</taxon>
        <taxon>Streptophyta</taxon>
        <taxon>Embryophyta</taxon>
        <taxon>Tracheophyta</taxon>
        <taxon>Spermatophyta</taxon>
        <taxon>Magnoliopsida</taxon>
        <taxon>Liliopsida</taxon>
        <taxon>Poales</taxon>
        <taxon>Poaceae</taxon>
        <taxon>PACMAD clade</taxon>
        <taxon>Panicoideae</taxon>
        <taxon>Panicodae</taxon>
        <taxon>Paniceae</taxon>
        <taxon>Panicinae</taxon>
        <taxon>Panicum</taxon>
        <taxon>Panicum sect. Panicum</taxon>
    </lineage>
</organism>
<evidence type="ECO:0000313" key="2">
    <source>
        <dbReference type="EMBL" id="RLM79453.1"/>
    </source>
</evidence>
<feature type="region of interest" description="Disordered" evidence="1">
    <location>
        <begin position="39"/>
        <end position="73"/>
    </location>
</feature>
<keyword evidence="3" id="KW-1185">Reference proteome</keyword>
<dbReference type="EMBL" id="PQIB02000012">
    <property type="protein sequence ID" value="RLM79453.1"/>
    <property type="molecule type" value="Genomic_DNA"/>
</dbReference>
<dbReference type="OrthoDB" id="10566783at2759"/>
<protein>
    <submittedName>
        <fullName evidence="2">Uncharacterized protein</fullName>
    </submittedName>
</protein>
<gene>
    <name evidence="2" type="ORF">C2845_PM12G04800</name>
</gene>
<reference evidence="3" key="1">
    <citation type="journal article" date="2019" name="Nat. Commun.">
        <title>The genome of broomcorn millet.</title>
        <authorList>
            <person name="Zou C."/>
            <person name="Miki D."/>
            <person name="Li D."/>
            <person name="Tang Q."/>
            <person name="Xiao L."/>
            <person name="Rajput S."/>
            <person name="Deng P."/>
            <person name="Jia W."/>
            <person name="Huang R."/>
            <person name="Zhang M."/>
            <person name="Sun Y."/>
            <person name="Hu J."/>
            <person name="Fu X."/>
            <person name="Schnable P.S."/>
            <person name="Li F."/>
            <person name="Zhang H."/>
            <person name="Feng B."/>
            <person name="Zhu X."/>
            <person name="Liu R."/>
            <person name="Schnable J.C."/>
            <person name="Zhu J.-K."/>
            <person name="Zhang H."/>
        </authorList>
    </citation>
    <scope>NUCLEOTIDE SEQUENCE [LARGE SCALE GENOMIC DNA]</scope>
</reference>
<comment type="caution">
    <text evidence="2">The sequence shown here is derived from an EMBL/GenBank/DDBJ whole genome shotgun (WGS) entry which is preliminary data.</text>
</comment>
<evidence type="ECO:0000256" key="1">
    <source>
        <dbReference type="SAM" id="MobiDB-lite"/>
    </source>
</evidence>
<accession>A0A3L6QFG4</accession>
<feature type="region of interest" description="Disordered" evidence="1">
    <location>
        <begin position="1"/>
        <end position="21"/>
    </location>
</feature>
<sequence>MGVRAPCGTQESGVPPPSPSTHLYSISPAVQPAIPCSVSARDDREPPRAWRHSSACRAVNRKQPVRVRDAPAT</sequence>